<organism evidence="1 2">
    <name type="scientific">Alteromonas macleodii</name>
    <name type="common">Pseudoalteromonas macleodii</name>
    <dbReference type="NCBI Taxonomy" id="28108"/>
    <lineage>
        <taxon>Bacteria</taxon>
        <taxon>Pseudomonadati</taxon>
        <taxon>Pseudomonadota</taxon>
        <taxon>Gammaproteobacteria</taxon>
        <taxon>Alteromonadales</taxon>
        <taxon>Alteromonadaceae</taxon>
        <taxon>Alteromonas/Salinimonas group</taxon>
        <taxon>Alteromonas</taxon>
    </lineage>
</organism>
<keyword evidence="2" id="KW-1185">Reference proteome</keyword>
<gene>
    <name evidence="1" type="ORF">BFV95_0266</name>
</gene>
<evidence type="ECO:0000313" key="2">
    <source>
        <dbReference type="Proteomes" id="UP000095392"/>
    </source>
</evidence>
<accession>A0AB36G3Y2</accession>
<dbReference type="AlphaFoldDB" id="A0AB36G3Y2"/>
<evidence type="ECO:0000313" key="1">
    <source>
        <dbReference type="EMBL" id="OES38245.1"/>
    </source>
</evidence>
<sequence length="383" mass="44656">MRNNKLINNHCCKKRFRKLRSRCKINDSICSNAKTQKKDSKLIQDFYSALRIEDRNSALSAIVSNDGFLKRNSDNFYRYLDNPRWVDPDFDRLTIGYGISKGKAFEIIRRLKGGDAPEYATVKRTLKNGYYKSSRLIKFKNGNAIRIYLISNNGGVDFRHVKIDFTPSYFKDSELAEFFNWFNELLGSERKRATKNSIISLMENGLQLHDVFAPQIVHNSLFGKEEKFNWKIRGKEQSFTQGTYDVFKAECGGTIKNKIYCPVSKLFDLIFNERSYTKDDALTVMKNISYATRIESAYSYKYSAKKYSLLEMERVPCFLSQFDIIAPDSLVEMPIKDRVKLMGKRTLSRKEKCNTRSLTLSPNTLETKRIKMLERYKDIFLNS</sequence>
<dbReference type="RefSeq" id="WP_069943570.1">
    <property type="nucleotide sequence ID" value="NZ_MIPW01000003.1"/>
</dbReference>
<dbReference type="EMBL" id="MIPY01000003">
    <property type="protein sequence ID" value="OES38245.1"/>
    <property type="molecule type" value="Genomic_DNA"/>
</dbReference>
<comment type="caution">
    <text evidence="1">The sequence shown here is derived from an EMBL/GenBank/DDBJ whole genome shotgun (WGS) entry which is preliminary data.</text>
</comment>
<proteinExistence type="predicted"/>
<dbReference type="Proteomes" id="UP000095392">
    <property type="component" value="Unassembled WGS sequence"/>
</dbReference>
<name>A0AB36G3Y2_ALTMA</name>
<protein>
    <submittedName>
        <fullName evidence="1">Uncharacterized protein</fullName>
    </submittedName>
</protein>
<reference evidence="1 2" key="1">
    <citation type="submission" date="2016-09" db="EMBL/GenBank/DDBJ databases">
        <title>Draft Genome Sequence of four Alteromonas macleodii strains isolated from copper coupons and grown long-term at elevated copper levels.</title>
        <authorList>
            <person name="Cusick K."/>
            <person name="Dale J."/>
            <person name="Little B."/>
            <person name="Biffinger J."/>
        </authorList>
    </citation>
    <scope>NUCLEOTIDE SEQUENCE [LARGE SCALE GENOMIC DNA]</scope>
    <source>
        <strain evidence="1 2">KCP01</strain>
    </source>
</reference>